<keyword evidence="4 5" id="KW-0472">Membrane</keyword>
<evidence type="ECO:0000256" key="2">
    <source>
        <dbReference type="ARBA" id="ARBA00022692"/>
    </source>
</evidence>
<evidence type="ECO:0000313" key="7">
    <source>
        <dbReference type="EMBL" id="BBG26914.1"/>
    </source>
</evidence>
<organism evidence="7 9">
    <name type="scientific">Sulfuracidifex tepidarius</name>
    <dbReference type="NCBI Taxonomy" id="1294262"/>
    <lineage>
        <taxon>Archaea</taxon>
        <taxon>Thermoproteota</taxon>
        <taxon>Thermoprotei</taxon>
        <taxon>Sulfolobales</taxon>
        <taxon>Sulfolobaceae</taxon>
        <taxon>Sulfuracidifex</taxon>
    </lineage>
</organism>
<accession>A0A510E337</accession>
<dbReference type="InterPro" id="IPR002033">
    <property type="entry name" value="TatC"/>
</dbReference>
<name>A0A510E337_9CREN</name>
<comment type="subunit">
    <text evidence="5">Forms a complex with TatA.</text>
</comment>
<dbReference type="PANTHER" id="PTHR30371">
    <property type="entry name" value="SEC-INDEPENDENT PROTEIN TRANSLOCASE PROTEIN TATC"/>
    <property type="match status" value="1"/>
</dbReference>
<feature type="transmembrane region" description="Helical" evidence="5">
    <location>
        <begin position="222"/>
        <end position="241"/>
    </location>
</feature>
<dbReference type="NCBIfam" id="TIGR00945">
    <property type="entry name" value="tatC"/>
    <property type="match status" value="1"/>
</dbReference>
<feature type="transmembrane region" description="Helical" evidence="5">
    <location>
        <begin position="29"/>
        <end position="45"/>
    </location>
</feature>
<evidence type="ECO:0000313" key="6">
    <source>
        <dbReference type="EMBL" id="BBG24157.1"/>
    </source>
</evidence>
<dbReference type="AlphaFoldDB" id="A0A510E337"/>
<dbReference type="GeneID" id="41717776"/>
<proteinExistence type="inferred from homology"/>
<dbReference type="GO" id="GO:0009977">
    <property type="term" value="F:proton motive force dependent protein transmembrane transporter activity"/>
    <property type="evidence" value="ECO:0007669"/>
    <property type="project" value="TreeGrafter"/>
</dbReference>
<evidence type="ECO:0000313" key="8">
    <source>
        <dbReference type="Proteomes" id="UP000322983"/>
    </source>
</evidence>
<dbReference type="HAMAP" id="MF_00902">
    <property type="entry name" value="TatC"/>
    <property type="match status" value="1"/>
</dbReference>
<comment type="similarity">
    <text evidence="5">Belongs to the TatC family.</text>
</comment>
<dbReference type="GO" id="GO:0043953">
    <property type="term" value="P:protein transport by the Tat complex"/>
    <property type="evidence" value="ECO:0007669"/>
    <property type="project" value="UniProtKB-UniRule"/>
</dbReference>
<dbReference type="PRINTS" id="PR01840">
    <property type="entry name" value="TATCFAMILY"/>
</dbReference>
<reference evidence="7 8" key="2">
    <citation type="journal article" date="2020" name="Int. J. Syst. Evol. Microbiol.">
        <title>Sulfuracidifex tepidarius gen. nov., sp. nov. and transfer of Sulfolobus metallicus Huber and Stetter 1992 to the genus Sulfuracidifex as Sulfuracidifex metallicus comb. nov.</title>
        <authorList>
            <person name="Itoh T."/>
            <person name="Miura T."/>
            <person name="Sakai H.D."/>
            <person name="Kato S."/>
            <person name="Ohkuma M."/>
            <person name="Takashina T."/>
        </authorList>
    </citation>
    <scope>NUCLEOTIDE SEQUENCE</scope>
    <source>
        <strain evidence="6 8">IC-006</strain>
        <strain evidence="7">IC-007</strain>
    </source>
</reference>
<evidence type="ECO:0000256" key="4">
    <source>
        <dbReference type="ARBA" id="ARBA00023136"/>
    </source>
</evidence>
<keyword evidence="2 5" id="KW-0812">Transmembrane</keyword>
<dbReference type="EMBL" id="AP018929">
    <property type="protein sequence ID" value="BBG24157.1"/>
    <property type="molecule type" value="Genomic_DNA"/>
</dbReference>
<reference evidence="9" key="1">
    <citation type="submission" date="2018-09" db="EMBL/GenBank/DDBJ databases">
        <title>Complete Genome Sequencing of Sulfolobus sp. JCM 16834.</title>
        <authorList>
            <person name="Kato S."/>
            <person name="Itoh T."/>
            <person name="Ohkuma M."/>
        </authorList>
    </citation>
    <scope>NUCLEOTIDE SEQUENCE [LARGE SCALE GENOMIC DNA]</scope>
    <source>
        <strain evidence="9">IC-007</strain>
    </source>
</reference>
<dbReference type="STRING" id="1294262.GCA_001316085_00590"/>
<dbReference type="EMBL" id="AP018930">
    <property type="protein sequence ID" value="BBG26914.1"/>
    <property type="molecule type" value="Genomic_DNA"/>
</dbReference>
<evidence type="ECO:0000256" key="5">
    <source>
        <dbReference type="HAMAP-Rule" id="MF_00902"/>
    </source>
</evidence>
<dbReference type="RefSeq" id="WP_054845142.1">
    <property type="nucleotide sequence ID" value="NZ_AP018929.1"/>
</dbReference>
<dbReference type="OrthoDB" id="15305at2157"/>
<comment type="function">
    <text evidence="5">Part of the twin-arginine translocation (Tat) system that transports large folded proteins containing a characteristic twin-arginine motif in their signal peptide across membranes.</text>
</comment>
<dbReference type="Proteomes" id="UP000325030">
    <property type="component" value="Chromosome"/>
</dbReference>
<dbReference type="Proteomes" id="UP000322983">
    <property type="component" value="Chromosome"/>
</dbReference>
<keyword evidence="5" id="KW-0811">Translocation</keyword>
<keyword evidence="3 5" id="KW-1133">Transmembrane helix</keyword>
<comment type="subcellular location">
    <subcellularLocation>
        <location evidence="5">Cell membrane</location>
        <topology evidence="5">Multi-pass membrane protein</topology>
    </subcellularLocation>
    <subcellularLocation>
        <location evidence="1">Membrane</location>
        <topology evidence="1">Multi-pass membrane protein</topology>
    </subcellularLocation>
</comment>
<keyword evidence="5" id="KW-1003">Cell membrane</keyword>
<evidence type="ECO:0000256" key="3">
    <source>
        <dbReference type="ARBA" id="ARBA00022989"/>
    </source>
</evidence>
<evidence type="ECO:0000313" key="9">
    <source>
        <dbReference type="Proteomes" id="UP000325030"/>
    </source>
</evidence>
<feature type="transmembrane region" description="Helical" evidence="5">
    <location>
        <begin position="186"/>
        <end position="210"/>
    </location>
</feature>
<dbReference type="GO" id="GO:0033281">
    <property type="term" value="C:TAT protein transport complex"/>
    <property type="evidence" value="ECO:0007669"/>
    <property type="project" value="UniProtKB-UniRule"/>
</dbReference>
<dbReference type="GO" id="GO:0065002">
    <property type="term" value="P:intracellular protein transmembrane transport"/>
    <property type="evidence" value="ECO:0007669"/>
    <property type="project" value="TreeGrafter"/>
</dbReference>
<keyword evidence="8" id="KW-1185">Reference proteome</keyword>
<keyword evidence="5" id="KW-0653">Protein transport</keyword>
<feature type="transmembrane region" description="Helical" evidence="5">
    <location>
        <begin position="247"/>
        <end position="267"/>
    </location>
</feature>
<sequence>MATTKPEEKQKETPLLDHLRELMYRIRRIAVSLVVAFSIFFAFGIREVTWNGYTFPVLYPDIFDSLSVQMTRLFIYDELPKSIKLLVINPFDPIFSSIYISLFLATFFAMPIIVREIWAFVSPGLYEREKKVIKWFLLPAFLLFGAGASFAYLVIIPFMLKFIILYVNQFGGAVAPTLGLRAFVNIIMTMLFVTGIAFEFPLVMDVLTYIGAVKASTWKKNWRWGILGSFIIAWIISPGTTGGVVETIIGIILSSLYVVGISGAYFIESRQRNKIQKEMRKLENTQRREE</sequence>
<dbReference type="PANTHER" id="PTHR30371:SF0">
    <property type="entry name" value="SEC-INDEPENDENT PROTEIN TRANSLOCASE PROTEIN TATC, CHLOROPLASTIC-RELATED"/>
    <property type="match status" value="1"/>
</dbReference>
<keyword evidence="5" id="KW-0813">Transport</keyword>
<dbReference type="KEGG" id="step:IC006_1461"/>
<protein>
    <recommendedName>
        <fullName evidence="5">Sec-independent protein translocase protein TatC</fullName>
    </recommendedName>
</protein>
<feature type="transmembrane region" description="Helical" evidence="5">
    <location>
        <begin position="135"/>
        <end position="166"/>
    </location>
</feature>
<dbReference type="Pfam" id="PF00902">
    <property type="entry name" value="TatC"/>
    <property type="match status" value="1"/>
</dbReference>
<accession>A0A510DVE6</accession>
<gene>
    <name evidence="5" type="primary">tatC</name>
    <name evidence="6" type="ORF">IC006_1461</name>
    <name evidence="7" type="ORF">IC007_1438</name>
</gene>
<feature type="transmembrane region" description="Helical" evidence="5">
    <location>
        <begin position="94"/>
        <end position="114"/>
    </location>
</feature>
<evidence type="ECO:0000256" key="1">
    <source>
        <dbReference type="ARBA" id="ARBA00004141"/>
    </source>
</evidence>